<dbReference type="RefSeq" id="WP_002654419.1">
    <property type="nucleotide sequence ID" value="NZ_CH672377.1"/>
</dbReference>
<evidence type="ECO:0000313" key="1">
    <source>
        <dbReference type="EMBL" id="EAQ77218.1"/>
    </source>
</evidence>
<accession>A4A1Y4</accession>
<comment type="caution">
    <text evidence="1">The sequence shown here is derived from an EMBL/GenBank/DDBJ whole genome shotgun (WGS) entry which is preliminary data.</text>
</comment>
<reference evidence="1 2" key="1">
    <citation type="submission" date="2006-02" db="EMBL/GenBank/DDBJ databases">
        <authorList>
            <person name="Amann R."/>
            <person name="Ferriera S."/>
            <person name="Johnson J."/>
            <person name="Kravitz S."/>
            <person name="Halpern A."/>
            <person name="Remington K."/>
            <person name="Beeson K."/>
            <person name="Tran B."/>
            <person name="Rogers Y.-H."/>
            <person name="Friedman R."/>
            <person name="Venter J.C."/>
        </authorList>
    </citation>
    <scope>NUCLEOTIDE SEQUENCE [LARGE SCALE GENOMIC DNA]</scope>
    <source>
        <strain evidence="1 2">DSM 3645</strain>
    </source>
</reference>
<sequence>MLRTFDAPFDFHQPEGGRLQFRQLADSLADRFPTRPLVIHDPVFTYQGMGRSRLDRIAGLDNSQPAIVYLSNVVMHSALLIVGEFDASGLQRPLEYDSVATFLEAPYVRGYAVEQAKASLDETAIVISELARFRGDNGQLLDNGMFHVLERTSDIFVGNVLDYGRYFAHRAVYGDQPFFLPADSGVDLQECARKMDQYALRDYLLDQSIPFATLGDDHMDDDFAVSYGMDCWHCEEERLAFVR</sequence>
<dbReference type="HOGENOM" id="CLU_1140848_0_0_0"/>
<dbReference type="AlphaFoldDB" id="A4A1Y4"/>
<evidence type="ECO:0000313" key="2">
    <source>
        <dbReference type="Proteomes" id="UP000004358"/>
    </source>
</evidence>
<name>A4A1Y4_9BACT</name>
<protein>
    <submittedName>
        <fullName evidence="1">Uncharacterized protein</fullName>
    </submittedName>
</protein>
<dbReference type="Proteomes" id="UP000004358">
    <property type="component" value="Unassembled WGS sequence"/>
</dbReference>
<dbReference type="EMBL" id="AANZ01000039">
    <property type="protein sequence ID" value="EAQ77218.1"/>
    <property type="molecule type" value="Genomic_DNA"/>
</dbReference>
<organism evidence="1 2">
    <name type="scientific">Blastopirellula marina DSM 3645</name>
    <dbReference type="NCBI Taxonomy" id="314230"/>
    <lineage>
        <taxon>Bacteria</taxon>
        <taxon>Pseudomonadati</taxon>
        <taxon>Planctomycetota</taxon>
        <taxon>Planctomycetia</taxon>
        <taxon>Pirellulales</taxon>
        <taxon>Pirellulaceae</taxon>
        <taxon>Blastopirellula</taxon>
    </lineage>
</organism>
<dbReference type="STRING" id="314230.DSM3645_04125"/>
<proteinExistence type="predicted"/>
<gene>
    <name evidence="1" type="ORF">DSM3645_04125</name>
</gene>